<evidence type="ECO:0000259" key="2">
    <source>
        <dbReference type="PROSITE" id="PS51462"/>
    </source>
</evidence>
<dbReference type="CDD" id="cd02883">
    <property type="entry name" value="NUDIX_Hydrolase"/>
    <property type="match status" value="1"/>
</dbReference>
<dbReference type="SUPFAM" id="SSF55811">
    <property type="entry name" value="Nudix"/>
    <property type="match status" value="1"/>
</dbReference>
<dbReference type="PROSITE" id="PS51462">
    <property type="entry name" value="NUDIX"/>
    <property type="match status" value="1"/>
</dbReference>
<evidence type="ECO:0000256" key="1">
    <source>
        <dbReference type="SAM" id="MobiDB-lite"/>
    </source>
</evidence>
<name>A0AA40NZ41_9PSED</name>
<proteinExistence type="predicted"/>
<feature type="domain" description="Nudix hydrolase" evidence="2">
    <location>
        <begin position="587"/>
        <end position="710"/>
    </location>
</feature>
<reference evidence="3 4" key="1">
    <citation type="submission" date="2015-09" db="EMBL/GenBank/DDBJ databases">
        <title>Genome announcement of multiple Pseudomonas syringae strains.</title>
        <authorList>
            <person name="Thakur S."/>
            <person name="Wang P.W."/>
            <person name="Gong Y."/>
            <person name="Weir B.S."/>
            <person name="Guttman D.S."/>
        </authorList>
    </citation>
    <scope>NUCLEOTIDE SEQUENCE [LARGE SCALE GENOMIC DNA]</scope>
    <source>
        <strain evidence="3 4">ICMP9151</strain>
    </source>
</reference>
<evidence type="ECO:0000313" key="4">
    <source>
        <dbReference type="Proteomes" id="UP000050523"/>
    </source>
</evidence>
<protein>
    <submittedName>
        <fullName evidence="3">Type III effector HopAG1</fullName>
    </submittedName>
</protein>
<feature type="region of interest" description="Disordered" evidence="1">
    <location>
        <begin position="13"/>
        <end position="33"/>
    </location>
</feature>
<dbReference type="Gene3D" id="3.90.79.10">
    <property type="entry name" value="Nucleoside Triphosphate Pyrophosphohydrolase"/>
    <property type="match status" value="1"/>
</dbReference>
<dbReference type="RefSeq" id="WP_083492267.1">
    <property type="nucleotide sequence ID" value="NZ_LJRO01000482.1"/>
</dbReference>
<organism evidence="3 4">
    <name type="scientific">Pseudomonas tremae</name>
    <dbReference type="NCBI Taxonomy" id="200454"/>
    <lineage>
        <taxon>Bacteria</taxon>
        <taxon>Pseudomonadati</taxon>
        <taxon>Pseudomonadota</taxon>
        <taxon>Gammaproteobacteria</taxon>
        <taxon>Pseudomonadales</taxon>
        <taxon>Pseudomonadaceae</taxon>
        <taxon>Pseudomonas</taxon>
    </lineage>
</organism>
<gene>
    <name evidence="3" type="ORF">ALO43_03713</name>
</gene>
<dbReference type="InterPro" id="IPR015797">
    <property type="entry name" value="NUDIX_hydrolase-like_dom_sf"/>
</dbReference>
<sequence length="718" mass="79531">MINPIKYNFSHPGFSAAQNPPAPAHQPMQGPSVSSNWVPNFISRGRGKSVPLSHFNTADEHHLADRQHAVLQSIEGNKFMRVLQKYTASETTNTEFAFLRDAIPRYSIELAKPCCHKVLYRGISLDKRSALDLLKLPHGYYSRELAHGLVHGMPLANGGYTGRGVASASTVSAISRGFALLNAEKKNEIQVLFVLKAMGPVPALRHSGAKGVTLSTSRLPSSVAGKSEHEVILDITNRYEVTQAYPEGDGITVEMTVLGRSKRAVELAAPETDKWEQLSRAKGSNPGGLFRAPNGIKWYVKTGRLTNNYTDNYMDRFRNELLASRLYIAAGIDVPEIRLALRDGKTALISRVLEGNHKGVVAMARSGQLMKGFAVDAWLANWDVAGLDLDNILFTQDHTPVRIDLGGAMIFRAGGERKGSQFSATPMELVTMLSRKDNTSSRVFQYIERDQIRAGITAIEQIADVHIRELCLNHGPGNSLERAALGEMLIRRKKWLVSVKQELPHIHPRKNEHGQVVTVKTPTSPTTANTWNTPDRTAVFVPHHFASGSLNNIPFTSWRCPETLPGWRQITTRAVKFREPEFQNHGHLHPASGAVIFEPDGRIWVTEPTNHVFGTAHSLPKGKQETGLNLRTNAVKEVYEETGLRVELHGFIGDYDRTTSRTRYYLARRIGGTPSDMGFESQSVKLARLSEANKLLSSELDTAILLDAAKVFQKASFH</sequence>
<dbReference type="Proteomes" id="UP000050523">
    <property type="component" value="Unassembled WGS sequence"/>
</dbReference>
<dbReference type="AlphaFoldDB" id="A0AA40NZ41"/>
<dbReference type="InterPro" id="IPR000086">
    <property type="entry name" value="NUDIX_hydrolase_dom"/>
</dbReference>
<comment type="caution">
    <text evidence="3">The sequence shown here is derived from an EMBL/GenBank/DDBJ whole genome shotgun (WGS) entry which is preliminary data.</text>
</comment>
<dbReference type="EMBL" id="LJRO01000482">
    <property type="protein sequence ID" value="KPY91442.1"/>
    <property type="molecule type" value="Genomic_DNA"/>
</dbReference>
<accession>A0AA40NZ41</accession>
<dbReference type="GO" id="GO:0003824">
    <property type="term" value="F:catalytic activity"/>
    <property type="evidence" value="ECO:0007669"/>
    <property type="project" value="UniProtKB-ARBA"/>
</dbReference>
<evidence type="ECO:0000313" key="3">
    <source>
        <dbReference type="EMBL" id="KPY91442.1"/>
    </source>
</evidence>
<dbReference type="Pfam" id="PF00293">
    <property type="entry name" value="NUDIX"/>
    <property type="match status" value="1"/>
</dbReference>